<dbReference type="GO" id="GO:0016874">
    <property type="term" value="F:ligase activity"/>
    <property type="evidence" value="ECO:0007669"/>
    <property type="project" value="UniProtKB-KW"/>
</dbReference>
<keyword evidence="1" id="KW-0436">Ligase</keyword>
<comment type="caution">
    <text evidence="6">The sequence shown here is derived from an EMBL/GenBank/DDBJ whole genome shotgun (WGS) entry which is preliminary data.</text>
</comment>
<feature type="domain" description="ATP-grasp" evidence="5">
    <location>
        <begin position="117"/>
        <end position="311"/>
    </location>
</feature>
<evidence type="ECO:0000313" key="7">
    <source>
        <dbReference type="Proteomes" id="UP000582837"/>
    </source>
</evidence>
<evidence type="ECO:0000256" key="2">
    <source>
        <dbReference type="ARBA" id="ARBA00022741"/>
    </source>
</evidence>
<dbReference type="EMBL" id="JACHIA010000008">
    <property type="protein sequence ID" value="MBB6071472.1"/>
    <property type="molecule type" value="Genomic_DNA"/>
</dbReference>
<dbReference type="InterPro" id="IPR005479">
    <property type="entry name" value="CPAse_ATP-bd"/>
</dbReference>
<accession>A0A841H0E8</accession>
<proteinExistence type="predicted"/>
<evidence type="ECO:0000256" key="4">
    <source>
        <dbReference type="PROSITE-ProRule" id="PRU00409"/>
    </source>
</evidence>
<evidence type="ECO:0000256" key="1">
    <source>
        <dbReference type="ARBA" id="ARBA00022598"/>
    </source>
</evidence>
<reference evidence="6 7" key="1">
    <citation type="submission" date="2020-08" db="EMBL/GenBank/DDBJ databases">
        <title>Genomic Encyclopedia of Type Strains, Phase IV (KMG-IV): sequencing the most valuable type-strain genomes for metagenomic binning, comparative biology and taxonomic classification.</title>
        <authorList>
            <person name="Goeker M."/>
        </authorList>
    </citation>
    <scope>NUCLEOTIDE SEQUENCE [LARGE SCALE GENOMIC DNA]</scope>
    <source>
        <strain evidence="6 7">DSM 29007</strain>
    </source>
</reference>
<dbReference type="InterPro" id="IPR052032">
    <property type="entry name" value="ATP-dep_AA_Ligase"/>
</dbReference>
<evidence type="ECO:0000256" key="3">
    <source>
        <dbReference type="ARBA" id="ARBA00022840"/>
    </source>
</evidence>
<dbReference type="Pfam" id="PF02786">
    <property type="entry name" value="CPSase_L_D2"/>
    <property type="match status" value="1"/>
</dbReference>
<gene>
    <name evidence="6" type="ORF">HNQ61_003096</name>
</gene>
<dbReference type="GO" id="GO:0005524">
    <property type="term" value="F:ATP binding"/>
    <property type="evidence" value="ECO:0007669"/>
    <property type="project" value="UniProtKB-UniRule"/>
</dbReference>
<dbReference type="PANTHER" id="PTHR43585">
    <property type="entry name" value="FUMIPYRROLE BIOSYNTHESIS PROTEIN C"/>
    <property type="match status" value="1"/>
</dbReference>
<dbReference type="Gene3D" id="3.40.50.20">
    <property type="match status" value="1"/>
</dbReference>
<dbReference type="AlphaFoldDB" id="A0A841H0E8"/>
<dbReference type="Proteomes" id="UP000582837">
    <property type="component" value="Unassembled WGS sequence"/>
</dbReference>
<dbReference type="PANTHER" id="PTHR43585:SF2">
    <property type="entry name" value="ATP-GRASP ENZYME FSQD"/>
    <property type="match status" value="1"/>
</dbReference>
<dbReference type="RefSeq" id="WP_205761848.1">
    <property type="nucleotide sequence ID" value="NZ_JABDTL010000002.1"/>
</dbReference>
<dbReference type="SUPFAM" id="SSF56059">
    <property type="entry name" value="Glutathione synthetase ATP-binding domain-like"/>
    <property type="match status" value="1"/>
</dbReference>
<evidence type="ECO:0000313" key="6">
    <source>
        <dbReference type="EMBL" id="MBB6071472.1"/>
    </source>
</evidence>
<evidence type="ECO:0000259" key="5">
    <source>
        <dbReference type="PROSITE" id="PS50975"/>
    </source>
</evidence>
<dbReference type="GO" id="GO:0046872">
    <property type="term" value="F:metal ion binding"/>
    <property type="evidence" value="ECO:0007669"/>
    <property type="project" value="InterPro"/>
</dbReference>
<organism evidence="6 7">
    <name type="scientific">Longimicrobium terrae</name>
    <dbReference type="NCBI Taxonomy" id="1639882"/>
    <lineage>
        <taxon>Bacteria</taxon>
        <taxon>Pseudomonadati</taxon>
        <taxon>Gemmatimonadota</taxon>
        <taxon>Longimicrobiia</taxon>
        <taxon>Longimicrobiales</taxon>
        <taxon>Longimicrobiaceae</taxon>
        <taxon>Longimicrobium</taxon>
    </lineage>
</organism>
<dbReference type="PROSITE" id="PS50975">
    <property type="entry name" value="ATP_GRASP"/>
    <property type="match status" value="1"/>
</dbReference>
<dbReference type="Gene3D" id="3.30.470.20">
    <property type="entry name" value="ATP-grasp fold, B domain"/>
    <property type="match status" value="1"/>
</dbReference>
<keyword evidence="2 4" id="KW-0547">Nucleotide-binding</keyword>
<keyword evidence="3 4" id="KW-0067">ATP-binding</keyword>
<protein>
    <submittedName>
        <fullName evidence="6">Biotin carboxylase</fullName>
    </submittedName>
</protein>
<keyword evidence="7" id="KW-1185">Reference proteome</keyword>
<name>A0A841H0E8_9BACT</name>
<dbReference type="InterPro" id="IPR011761">
    <property type="entry name" value="ATP-grasp"/>
</dbReference>
<sequence length="400" mass="45813">MNRPVTILCLTSYFKGEEFLRECKRQGCRVLLVTVEKLRDAEWPREAIDEVFYMPHLYGREDVIHGISYLARTETIDRIVPLDEFDLEMASTLREHLRIPGMGETTVRHYRDKLAMRMVAREAGILVPDFVPVLHHEPIRHFLETVPAPWVLKPRLSASAIGIKKLSDPEQVWRTIEELGDKRSFHVLERFIPGRVYHVDSLAWKGEIVFSEANGYVTPPFEVYHGGGLFSTRTLPRDSDEARTLRELDVQVLRALGMVRGALHTEFIRGDEDGRFYFLETAARVGGANIVEMTEAATGVNLWREWARLEIADVRGENYTPPRARAEHAGLLVSLARQEWPDTSAYQDPEIVWRMNKLHHVGMIVASPSADRVSHLLHEYMGRVRDDFYASMPAAESATE</sequence>